<evidence type="ECO:0000313" key="2">
    <source>
        <dbReference type="Proteomes" id="UP000499080"/>
    </source>
</evidence>
<gene>
    <name evidence="1" type="ORF">AVEN_133148_1</name>
</gene>
<name>A0A4Y2K9R8_ARAVE</name>
<protein>
    <submittedName>
        <fullName evidence="1">Uncharacterized protein</fullName>
    </submittedName>
</protein>
<evidence type="ECO:0000313" key="1">
    <source>
        <dbReference type="EMBL" id="GBM98306.1"/>
    </source>
</evidence>
<reference evidence="1 2" key="1">
    <citation type="journal article" date="2019" name="Sci. Rep.">
        <title>Orb-weaving spider Araneus ventricosus genome elucidates the spidroin gene catalogue.</title>
        <authorList>
            <person name="Kono N."/>
            <person name="Nakamura H."/>
            <person name="Ohtoshi R."/>
            <person name="Moran D.A.P."/>
            <person name="Shinohara A."/>
            <person name="Yoshida Y."/>
            <person name="Fujiwara M."/>
            <person name="Mori M."/>
            <person name="Tomita M."/>
            <person name="Arakawa K."/>
        </authorList>
    </citation>
    <scope>NUCLEOTIDE SEQUENCE [LARGE SCALE GENOMIC DNA]</scope>
</reference>
<dbReference type="PANTHER" id="PTHR47326:SF1">
    <property type="entry name" value="HTH PSQ-TYPE DOMAIN-CONTAINING PROTEIN"/>
    <property type="match status" value="1"/>
</dbReference>
<dbReference type="EMBL" id="BGPR01004311">
    <property type="protein sequence ID" value="GBM98306.1"/>
    <property type="molecule type" value="Genomic_DNA"/>
</dbReference>
<proteinExistence type="predicted"/>
<dbReference type="GO" id="GO:0003676">
    <property type="term" value="F:nucleic acid binding"/>
    <property type="evidence" value="ECO:0007669"/>
    <property type="project" value="InterPro"/>
</dbReference>
<dbReference type="PANTHER" id="PTHR47326">
    <property type="entry name" value="TRANSPOSABLE ELEMENT TC3 TRANSPOSASE-LIKE PROTEIN"/>
    <property type="match status" value="1"/>
</dbReference>
<dbReference type="InterPro" id="IPR036397">
    <property type="entry name" value="RNaseH_sf"/>
</dbReference>
<dbReference type="Gene3D" id="3.30.420.10">
    <property type="entry name" value="Ribonuclease H-like superfamily/Ribonuclease H"/>
    <property type="match status" value="1"/>
</dbReference>
<dbReference type="Proteomes" id="UP000499080">
    <property type="component" value="Unassembled WGS sequence"/>
</dbReference>
<keyword evidence="2" id="KW-1185">Reference proteome</keyword>
<accession>A0A4Y2K9R8</accession>
<organism evidence="1 2">
    <name type="scientific">Araneus ventricosus</name>
    <name type="common">Orbweaver spider</name>
    <name type="synonym">Epeira ventricosa</name>
    <dbReference type="NCBI Taxonomy" id="182803"/>
    <lineage>
        <taxon>Eukaryota</taxon>
        <taxon>Metazoa</taxon>
        <taxon>Ecdysozoa</taxon>
        <taxon>Arthropoda</taxon>
        <taxon>Chelicerata</taxon>
        <taxon>Arachnida</taxon>
        <taxon>Araneae</taxon>
        <taxon>Araneomorphae</taxon>
        <taxon>Entelegynae</taxon>
        <taxon>Araneoidea</taxon>
        <taxon>Araneidae</taxon>
        <taxon>Araneus</taxon>
    </lineage>
</organism>
<sequence length="151" mass="17595">MNIQHASNCPAHLATRQQQMPSSRIINPAGFPKALLRHSWIGCYRQYRTQWRSNDKELPHRWIGCAGLDDVPLLPWLPRSPDLMPCDFFLWYYAKGKVYASPMPTTLQKLQERITAALTDIDGNMLLNVWTEMDYRWDVCRVSKGTHVEHL</sequence>
<comment type="caution">
    <text evidence="1">The sequence shown here is derived from an EMBL/GenBank/DDBJ whole genome shotgun (WGS) entry which is preliminary data.</text>
</comment>
<dbReference type="OrthoDB" id="6471071at2759"/>
<dbReference type="AlphaFoldDB" id="A0A4Y2K9R8"/>